<reference evidence="1 2" key="1">
    <citation type="submission" date="2016-10" db="EMBL/GenBank/DDBJ databases">
        <authorList>
            <person name="de Groot N.N."/>
        </authorList>
    </citation>
    <scope>NUCLEOTIDE SEQUENCE [LARGE SCALE GENOMIC DNA]</scope>
    <source>
        <strain evidence="1 2">DSM 44892</strain>
    </source>
</reference>
<dbReference type="RefSeq" id="WP_139183127.1">
    <property type="nucleotide sequence ID" value="NZ_CP048813.1"/>
</dbReference>
<name>A0A1G8B5M9_9NOCA</name>
<keyword evidence="2" id="KW-1185">Reference proteome</keyword>
<gene>
    <name evidence="1" type="ORF">SAMN05444695_101655</name>
</gene>
<dbReference type="OrthoDB" id="4567514at2"/>
<protein>
    <submittedName>
        <fullName evidence="1">Uncharacterized protein</fullName>
    </submittedName>
</protein>
<accession>A0A1G8B5M9</accession>
<organism evidence="1 2">
    <name type="scientific">Rhodococcus triatomae</name>
    <dbReference type="NCBI Taxonomy" id="300028"/>
    <lineage>
        <taxon>Bacteria</taxon>
        <taxon>Bacillati</taxon>
        <taxon>Actinomycetota</taxon>
        <taxon>Actinomycetes</taxon>
        <taxon>Mycobacteriales</taxon>
        <taxon>Nocardiaceae</taxon>
        <taxon>Rhodococcus</taxon>
    </lineage>
</organism>
<evidence type="ECO:0000313" key="2">
    <source>
        <dbReference type="Proteomes" id="UP000183263"/>
    </source>
</evidence>
<dbReference type="EMBL" id="FNDN01000001">
    <property type="protein sequence ID" value="SDH28303.1"/>
    <property type="molecule type" value="Genomic_DNA"/>
</dbReference>
<dbReference type="Proteomes" id="UP000183263">
    <property type="component" value="Unassembled WGS sequence"/>
</dbReference>
<dbReference type="AlphaFoldDB" id="A0A1G8B5M9"/>
<evidence type="ECO:0000313" key="1">
    <source>
        <dbReference type="EMBL" id="SDH28303.1"/>
    </source>
</evidence>
<sequence>MNSASQSNPDAAAARGLVSDIEKWSSQGRRLAAPVWFPLLCVATAVFAWVPAALLLGESSYLYWVVVAPLTAIASGWYFATRRVQPAEAPGLLALATGAVMLLGVLALVLFYRGSWANVAAWLVVGVGLGILALTWRSVTTGAVAAVALVTAAVVTITEPAQSEVVLVLVVGTAAALGVFVEVLRTESDSRS</sequence>
<proteinExistence type="predicted"/>